<keyword evidence="2" id="KW-1185">Reference proteome</keyword>
<sequence length="224" mass="24697">MRGSEPLQTQACEDRDFSEWHGGCPWCAVWVVRVDGMQVQALLDQLRAAIQPWLLPRYERQPHVTVAYRGLMVDAQPLHACPQATFGTTQLGADIAAFQAAELAPFSLMLQGVGSFSTVPYLAVSANARLQQAHDAVAASEPFPGWRYVPHLTLGHYACQMPMHRVLQPLQACIAEALGLPVPVDALWLARYRTSDIAGALHFEGRFDLRTQTYHAEPGALIVL</sequence>
<dbReference type="InterPro" id="IPR009097">
    <property type="entry name" value="Cyclic_Pdiesterase"/>
</dbReference>
<dbReference type="EMBL" id="JACSQK010000003">
    <property type="protein sequence ID" value="MBD7960071.1"/>
    <property type="molecule type" value="Genomic_DNA"/>
</dbReference>
<comment type="caution">
    <text evidence="1">The sequence shown here is derived from an EMBL/GenBank/DDBJ whole genome shotgun (WGS) entry which is preliminary data.</text>
</comment>
<accession>A0ABR8S9B2</accession>
<dbReference type="Proteomes" id="UP000634919">
    <property type="component" value="Unassembled WGS sequence"/>
</dbReference>
<dbReference type="SUPFAM" id="SSF55144">
    <property type="entry name" value="LigT-like"/>
    <property type="match status" value="1"/>
</dbReference>
<protein>
    <submittedName>
        <fullName evidence="1">2'-5' RNA ligase family protein</fullName>
    </submittedName>
</protein>
<gene>
    <name evidence="1" type="ORF">H9646_06225</name>
</gene>
<keyword evidence="1" id="KW-0436">Ligase</keyword>
<evidence type="ECO:0000313" key="1">
    <source>
        <dbReference type="EMBL" id="MBD7960071.1"/>
    </source>
</evidence>
<reference evidence="1 2" key="1">
    <citation type="submission" date="2020-08" db="EMBL/GenBank/DDBJ databases">
        <title>A Genomic Blueprint of the Chicken Gut Microbiome.</title>
        <authorList>
            <person name="Gilroy R."/>
            <person name="Ravi A."/>
            <person name="Getino M."/>
            <person name="Pursley I."/>
            <person name="Horton D.L."/>
            <person name="Alikhan N.-F."/>
            <person name="Baker D."/>
            <person name="Gharbi K."/>
            <person name="Hall N."/>
            <person name="Watson M."/>
            <person name="Adriaenssens E.M."/>
            <person name="Foster-Nyarko E."/>
            <person name="Jarju S."/>
            <person name="Secka A."/>
            <person name="Antonio M."/>
            <person name="Oren A."/>
            <person name="Chaudhuri R."/>
            <person name="La Ragione R.M."/>
            <person name="Hildebrand F."/>
            <person name="Pallen M.J."/>
        </authorList>
    </citation>
    <scope>NUCLEOTIDE SEQUENCE [LARGE SCALE GENOMIC DNA]</scope>
    <source>
        <strain evidence="1 2">Sa2CVA6</strain>
    </source>
</reference>
<evidence type="ECO:0000313" key="2">
    <source>
        <dbReference type="Proteomes" id="UP000634919"/>
    </source>
</evidence>
<dbReference type="Pfam" id="PF13563">
    <property type="entry name" value="2_5_RNA_ligase2"/>
    <property type="match status" value="1"/>
</dbReference>
<dbReference type="GO" id="GO:0016874">
    <property type="term" value="F:ligase activity"/>
    <property type="evidence" value="ECO:0007669"/>
    <property type="project" value="UniProtKB-KW"/>
</dbReference>
<organism evidence="1 2">
    <name type="scientific">Comamonas avium</name>
    <dbReference type="NCBI Taxonomy" id="2762231"/>
    <lineage>
        <taxon>Bacteria</taxon>
        <taxon>Pseudomonadati</taxon>
        <taxon>Pseudomonadota</taxon>
        <taxon>Betaproteobacteria</taxon>
        <taxon>Burkholderiales</taxon>
        <taxon>Comamonadaceae</taxon>
        <taxon>Comamonas</taxon>
    </lineage>
</organism>
<dbReference type="RefSeq" id="WP_191722481.1">
    <property type="nucleotide sequence ID" value="NZ_JACSQK010000003.1"/>
</dbReference>
<dbReference type="Gene3D" id="3.90.1140.10">
    <property type="entry name" value="Cyclic phosphodiesterase"/>
    <property type="match status" value="1"/>
</dbReference>
<name>A0ABR8S9B2_9BURK</name>
<proteinExistence type="predicted"/>